<dbReference type="GO" id="GO:0003824">
    <property type="term" value="F:catalytic activity"/>
    <property type="evidence" value="ECO:0007669"/>
    <property type="project" value="InterPro"/>
</dbReference>
<name>Q748E5_GEOSL</name>
<keyword evidence="5" id="KW-0411">Iron-sulfur</keyword>
<evidence type="ECO:0000313" key="8">
    <source>
        <dbReference type="Proteomes" id="UP000000577"/>
    </source>
</evidence>
<protein>
    <submittedName>
        <fullName evidence="7">Radical SAM domain iron-sulfur cluster-binding oxidoreductase</fullName>
    </submittedName>
</protein>
<dbReference type="SFLD" id="SFLDG01095">
    <property type="entry name" value="Uncharacterised_Radical_SAM_Su"/>
    <property type="match status" value="1"/>
</dbReference>
<keyword evidence="4" id="KW-0408">Iron</keyword>
<accession>Q748E5</accession>
<dbReference type="Gene3D" id="3.80.30.20">
    <property type="entry name" value="tm_1862 like domain"/>
    <property type="match status" value="1"/>
</dbReference>
<dbReference type="SUPFAM" id="SSF102114">
    <property type="entry name" value="Radical SAM enzymes"/>
    <property type="match status" value="1"/>
</dbReference>
<dbReference type="STRING" id="243231.GSU3059"/>
<dbReference type="SFLD" id="SFLDG01082">
    <property type="entry name" value="B12-binding_domain_containing"/>
    <property type="match status" value="1"/>
</dbReference>
<dbReference type="InterPro" id="IPR058240">
    <property type="entry name" value="rSAM_sf"/>
</dbReference>
<dbReference type="InterPro" id="IPR051198">
    <property type="entry name" value="BchE-like"/>
</dbReference>
<reference evidence="7 8" key="2">
    <citation type="journal article" date="2012" name="BMC Genomics">
        <title>Comparative genomic analysis of Geobacter sulfurreducens KN400, a strain with enhanced capacity for extracellular electron transfer and electricity production.</title>
        <authorList>
            <person name="Butler J.E."/>
            <person name="Young N.D."/>
            <person name="Aklujkar M."/>
            <person name="Lovley D.R."/>
        </authorList>
    </citation>
    <scope>NUCLEOTIDE SEQUENCE [LARGE SCALE GENOMIC DNA]</scope>
    <source>
        <strain evidence="8">ATCC 51573 / DSM 12127 / PCA</strain>
    </source>
</reference>
<dbReference type="InParanoid" id="Q748E5"/>
<evidence type="ECO:0000256" key="3">
    <source>
        <dbReference type="ARBA" id="ARBA00022723"/>
    </source>
</evidence>
<dbReference type="SMART" id="SM00729">
    <property type="entry name" value="Elp3"/>
    <property type="match status" value="1"/>
</dbReference>
<dbReference type="Proteomes" id="UP000000577">
    <property type="component" value="Chromosome"/>
</dbReference>
<evidence type="ECO:0000256" key="5">
    <source>
        <dbReference type="ARBA" id="ARBA00023014"/>
    </source>
</evidence>
<dbReference type="OrthoDB" id="5470216at2"/>
<reference evidence="7 8" key="1">
    <citation type="journal article" date="2003" name="Science">
        <title>Genome of Geobacter sulfurreducens: metal reduction in subsurface environments.</title>
        <authorList>
            <person name="Methe B.A."/>
            <person name="Nelson K.E."/>
            <person name="Eisen J.A."/>
            <person name="Paulsen I.T."/>
            <person name="Nelson W."/>
            <person name="Heidelberg J.F."/>
            <person name="Wu D."/>
            <person name="Wu M."/>
            <person name="Ward N."/>
            <person name="Beanan M.J."/>
            <person name="Dodson R.J."/>
            <person name="Madupu R."/>
            <person name="Brinkac L.M."/>
            <person name="Daugherty S.C."/>
            <person name="DeBoy R.T."/>
            <person name="Durkin A.S."/>
            <person name="Gwinn M."/>
            <person name="Kolonay J.F."/>
            <person name="Sullivan S.A."/>
            <person name="Haft D.H."/>
            <person name="Selengut J."/>
            <person name="Davidsen T.M."/>
            <person name="Zafar N."/>
            <person name="White O."/>
            <person name="Tran B."/>
            <person name="Romero C."/>
            <person name="Forberger H.A."/>
            <person name="Weidman J."/>
            <person name="Khouri H."/>
            <person name="Feldblyum T.V."/>
            <person name="Utterback T.R."/>
            <person name="Van Aken S.E."/>
            <person name="Lovley D.R."/>
            <person name="Fraser C.M."/>
        </authorList>
    </citation>
    <scope>NUCLEOTIDE SEQUENCE [LARGE SCALE GENOMIC DNA]</scope>
    <source>
        <strain evidence="8">ATCC 51573 / DSM 12127 / PCA</strain>
    </source>
</reference>
<dbReference type="KEGG" id="gsu:GSU3059"/>
<gene>
    <name evidence="7" type="ordered locus">GSU3059</name>
</gene>
<dbReference type="EMBL" id="AE017180">
    <property type="protein sequence ID" value="AAR36451.1"/>
    <property type="molecule type" value="Genomic_DNA"/>
</dbReference>
<dbReference type="SMR" id="Q748E5"/>
<dbReference type="InterPro" id="IPR006638">
    <property type="entry name" value="Elp3/MiaA/NifB-like_rSAM"/>
</dbReference>
<dbReference type="RefSeq" id="WP_010943684.1">
    <property type="nucleotide sequence ID" value="NC_002939.5"/>
</dbReference>
<sequence>MPTYIEPVFRPPSEARSLIFQITIGCSQNHCVFCGMYKMKRFRLKPEAEVMAEIDGIPARYRPAVDRVFLADGDALVYPFDGLAAILDRLAAVFPNLTRVGSYASPRSLTTKNVEELRHLREKKLRILYFGLESGDDATLAAVNKGFTAEEMVREACKAREAGMKLSVTAILGLAGRSRSLEHARATAEWVNRVSPEYFSLLTLFHRHNDEFIRTLDQCTRRELLHEARELLAHLAPARTILRSNHVSNFLELAGSYPKDRERLIAEVDTALARLGRMPGFLDEVPAYGEEYY</sequence>
<proteinExistence type="predicted"/>
<dbReference type="InterPro" id="IPR023404">
    <property type="entry name" value="rSAM_horseshoe"/>
</dbReference>
<dbReference type="PATRIC" id="fig|243231.5.peg.3082"/>
<dbReference type="EnsemblBacteria" id="AAR36451">
    <property type="protein sequence ID" value="AAR36451"/>
    <property type="gene ID" value="GSU3059"/>
</dbReference>
<dbReference type="CDD" id="cd01335">
    <property type="entry name" value="Radical_SAM"/>
    <property type="match status" value="1"/>
</dbReference>
<keyword evidence="2" id="KW-0949">S-adenosyl-L-methionine</keyword>
<dbReference type="PROSITE" id="PS51918">
    <property type="entry name" value="RADICAL_SAM"/>
    <property type="match status" value="1"/>
</dbReference>
<dbReference type="InterPro" id="IPR007197">
    <property type="entry name" value="rSAM"/>
</dbReference>
<evidence type="ECO:0000256" key="1">
    <source>
        <dbReference type="ARBA" id="ARBA00001966"/>
    </source>
</evidence>
<evidence type="ECO:0000313" key="7">
    <source>
        <dbReference type="EMBL" id="AAR36451.1"/>
    </source>
</evidence>
<keyword evidence="3" id="KW-0479">Metal-binding</keyword>
<dbReference type="PANTHER" id="PTHR43409:SF4">
    <property type="entry name" value="RADICAL SAM SUPERFAMILY PROTEIN"/>
    <property type="match status" value="1"/>
</dbReference>
<feature type="domain" description="Radical SAM core" evidence="6">
    <location>
        <begin position="10"/>
        <end position="242"/>
    </location>
</feature>
<dbReference type="GO" id="GO:0051536">
    <property type="term" value="F:iron-sulfur cluster binding"/>
    <property type="evidence" value="ECO:0007669"/>
    <property type="project" value="UniProtKB-KW"/>
</dbReference>
<evidence type="ECO:0000256" key="4">
    <source>
        <dbReference type="ARBA" id="ARBA00023004"/>
    </source>
</evidence>
<dbReference type="eggNOG" id="COG1032">
    <property type="taxonomic scope" value="Bacteria"/>
</dbReference>
<organism evidence="7 8">
    <name type="scientific">Geobacter sulfurreducens (strain ATCC 51573 / DSM 12127 / PCA)</name>
    <dbReference type="NCBI Taxonomy" id="243231"/>
    <lineage>
        <taxon>Bacteria</taxon>
        <taxon>Pseudomonadati</taxon>
        <taxon>Thermodesulfobacteriota</taxon>
        <taxon>Desulfuromonadia</taxon>
        <taxon>Geobacterales</taxon>
        <taxon>Geobacteraceae</taxon>
        <taxon>Geobacter</taxon>
    </lineage>
</organism>
<dbReference type="Pfam" id="PF04055">
    <property type="entry name" value="Radical_SAM"/>
    <property type="match status" value="1"/>
</dbReference>
<dbReference type="SFLD" id="SFLDS00029">
    <property type="entry name" value="Radical_SAM"/>
    <property type="match status" value="1"/>
</dbReference>
<evidence type="ECO:0000256" key="2">
    <source>
        <dbReference type="ARBA" id="ARBA00022691"/>
    </source>
</evidence>
<comment type="cofactor">
    <cofactor evidence="1">
        <name>[4Fe-4S] cluster</name>
        <dbReference type="ChEBI" id="CHEBI:49883"/>
    </cofactor>
</comment>
<dbReference type="GO" id="GO:0046872">
    <property type="term" value="F:metal ion binding"/>
    <property type="evidence" value="ECO:0007669"/>
    <property type="project" value="UniProtKB-KW"/>
</dbReference>
<dbReference type="HOGENOM" id="CLU_044464_1_0_7"/>
<evidence type="ECO:0000259" key="6">
    <source>
        <dbReference type="PROSITE" id="PS51918"/>
    </source>
</evidence>
<dbReference type="PANTHER" id="PTHR43409">
    <property type="entry name" value="ANAEROBIC MAGNESIUM-PROTOPORPHYRIN IX MONOMETHYL ESTER CYCLASE-RELATED"/>
    <property type="match status" value="1"/>
</dbReference>
<dbReference type="AlphaFoldDB" id="Q748E5"/>
<keyword evidence="8" id="KW-1185">Reference proteome</keyword>